<dbReference type="EMBL" id="PJBV01000010">
    <property type="protein sequence ID" value="PKH44421.1"/>
    <property type="molecule type" value="Genomic_DNA"/>
</dbReference>
<sequence length="168" mass="18619">MSLRPIELADAGRVHEWASDERACRYQTWGPNTRDETEDFVAEAVRASHQPDGARQVWAATSPDLDVVGIGEVKRVTRTCAEIAYAVHVEQWGRGFATQLARLLLEVAFVDPAIARVQGTCDPRNLASAAVLRKAGLLYEGTMRHTAHLRDGWRDSAMHAVLRGEWSA</sequence>
<feature type="domain" description="N-acetyltransferase" evidence="1">
    <location>
        <begin position="1"/>
        <end position="165"/>
    </location>
</feature>
<evidence type="ECO:0000313" key="2">
    <source>
        <dbReference type="EMBL" id="PKH44421.1"/>
    </source>
</evidence>
<evidence type="ECO:0000313" key="3">
    <source>
        <dbReference type="Proteomes" id="UP000233565"/>
    </source>
</evidence>
<dbReference type="Pfam" id="PF13302">
    <property type="entry name" value="Acetyltransf_3"/>
    <property type="match status" value="1"/>
</dbReference>
<dbReference type="PANTHER" id="PTHR43441:SF11">
    <property type="entry name" value="RIBOSOMAL-PROTEIN-SERINE ACETYLTRANSFERASE"/>
    <property type="match status" value="1"/>
</dbReference>
<dbReference type="Gene3D" id="3.40.630.30">
    <property type="match status" value="1"/>
</dbReference>
<evidence type="ECO:0000259" key="1">
    <source>
        <dbReference type="PROSITE" id="PS51186"/>
    </source>
</evidence>
<comment type="caution">
    <text evidence="2">The sequence shown here is derived from an EMBL/GenBank/DDBJ whole genome shotgun (WGS) entry which is preliminary data.</text>
</comment>
<dbReference type="PANTHER" id="PTHR43441">
    <property type="entry name" value="RIBOSOMAL-PROTEIN-SERINE ACETYLTRANSFERASE"/>
    <property type="match status" value="1"/>
</dbReference>
<dbReference type="InterPro" id="IPR000182">
    <property type="entry name" value="GNAT_dom"/>
</dbReference>
<dbReference type="SUPFAM" id="SSF55729">
    <property type="entry name" value="Acyl-CoA N-acyltransferases (Nat)"/>
    <property type="match status" value="1"/>
</dbReference>
<dbReference type="InterPro" id="IPR016181">
    <property type="entry name" value="Acyl_CoA_acyltransferase"/>
</dbReference>
<gene>
    <name evidence="2" type="ORF">CXG46_00125</name>
</gene>
<organism evidence="2 3">
    <name type="scientific">Nocardioides alpinus</name>
    <dbReference type="NCBI Taxonomy" id="748909"/>
    <lineage>
        <taxon>Bacteria</taxon>
        <taxon>Bacillati</taxon>
        <taxon>Actinomycetota</taxon>
        <taxon>Actinomycetes</taxon>
        <taxon>Propionibacteriales</taxon>
        <taxon>Nocardioidaceae</taxon>
        <taxon>Nocardioides</taxon>
    </lineage>
</organism>
<reference evidence="2 3" key="1">
    <citation type="submission" date="2017-12" db="EMBL/GenBank/DDBJ databases">
        <title>Pharmacopeia of the Arctic Ocean.</title>
        <authorList>
            <person name="Collins E."/>
            <person name="Ducluzeau A.-L."/>
        </authorList>
    </citation>
    <scope>NUCLEOTIDE SEQUENCE [LARGE SCALE GENOMIC DNA]</scope>
    <source>
        <strain evidence="2 3">DSM 23325</strain>
    </source>
</reference>
<accession>A0ABX4R2P2</accession>
<name>A0ABX4R2P2_9ACTN</name>
<keyword evidence="3" id="KW-1185">Reference proteome</keyword>
<protein>
    <submittedName>
        <fullName evidence="2">N-acetyltransferase</fullName>
    </submittedName>
</protein>
<dbReference type="PROSITE" id="PS51186">
    <property type="entry name" value="GNAT"/>
    <property type="match status" value="1"/>
</dbReference>
<proteinExistence type="predicted"/>
<dbReference type="InterPro" id="IPR051908">
    <property type="entry name" value="Ribosomal_N-acetyltransferase"/>
</dbReference>
<dbReference type="Proteomes" id="UP000233565">
    <property type="component" value="Unassembled WGS sequence"/>
</dbReference>